<reference evidence="3" key="1">
    <citation type="journal article" date="2016" name="Nat. Commun.">
        <title>The Gonium pectorale genome demonstrates co-option of cell cycle regulation during the evolution of multicellularity.</title>
        <authorList>
            <person name="Hanschen E.R."/>
            <person name="Marriage T.N."/>
            <person name="Ferris P.J."/>
            <person name="Hamaji T."/>
            <person name="Toyoda A."/>
            <person name="Fujiyama A."/>
            <person name="Neme R."/>
            <person name="Noguchi H."/>
            <person name="Minakuchi Y."/>
            <person name="Suzuki M."/>
            <person name="Kawai-Toyooka H."/>
            <person name="Smith D.R."/>
            <person name="Sparks H."/>
            <person name="Anderson J."/>
            <person name="Bakaric R."/>
            <person name="Luria V."/>
            <person name="Karger A."/>
            <person name="Kirschner M.W."/>
            <person name="Durand P.M."/>
            <person name="Michod R.E."/>
            <person name="Nozaki H."/>
            <person name="Olson B.J."/>
        </authorList>
    </citation>
    <scope>NUCLEOTIDE SEQUENCE [LARGE SCALE GENOMIC DNA]</scope>
    <source>
        <strain evidence="3">NIES-2863</strain>
    </source>
</reference>
<dbReference type="AlphaFoldDB" id="A0A150GZ42"/>
<protein>
    <submittedName>
        <fullName evidence="2">Uncharacterized protein</fullName>
    </submittedName>
</protein>
<dbReference type="EMBL" id="LSYV01000004">
    <property type="protein sequence ID" value="KXZ55101.1"/>
    <property type="molecule type" value="Genomic_DNA"/>
</dbReference>
<gene>
    <name evidence="2" type="ORF">GPECTOR_3g255</name>
</gene>
<evidence type="ECO:0000313" key="2">
    <source>
        <dbReference type="EMBL" id="KXZ55101.1"/>
    </source>
</evidence>
<comment type="caution">
    <text evidence="2">The sequence shown here is derived from an EMBL/GenBank/DDBJ whole genome shotgun (WGS) entry which is preliminary data.</text>
</comment>
<keyword evidence="3" id="KW-1185">Reference proteome</keyword>
<proteinExistence type="predicted"/>
<evidence type="ECO:0000313" key="3">
    <source>
        <dbReference type="Proteomes" id="UP000075714"/>
    </source>
</evidence>
<name>A0A150GZ42_GONPE</name>
<feature type="region of interest" description="Disordered" evidence="1">
    <location>
        <begin position="72"/>
        <end position="108"/>
    </location>
</feature>
<sequence>MPAVRALSTVVGQQPLGSAKYRAAAMDTAGPDTVRAPTRGLSPHGPVFSPVEVACCVYLVTKLAAKQVARMYPPAPAPAPAGAGSEEGGADIGSGSEEDGAQEAAPGD</sequence>
<evidence type="ECO:0000256" key="1">
    <source>
        <dbReference type="SAM" id="MobiDB-lite"/>
    </source>
</evidence>
<organism evidence="2 3">
    <name type="scientific">Gonium pectorale</name>
    <name type="common">Green alga</name>
    <dbReference type="NCBI Taxonomy" id="33097"/>
    <lineage>
        <taxon>Eukaryota</taxon>
        <taxon>Viridiplantae</taxon>
        <taxon>Chlorophyta</taxon>
        <taxon>core chlorophytes</taxon>
        <taxon>Chlorophyceae</taxon>
        <taxon>CS clade</taxon>
        <taxon>Chlamydomonadales</taxon>
        <taxon>Volvocaceae</taxon>
        <taxon>Gonium</taxon>
    </lineage>
</organism>
<dbReference type="Proteomes" id="UP000075714">
    <property type="component" value="Unassembled WGS sequence"/>
</dbReference>
<accession>A0A150GZ42</accession>